<dbReference type="GO" id="GO:0005634">
    <property type="term" value="C:nucleus"/>
    <property type="evidence" value="ECO:0007669"/>
    <property type="project" value="UniProtKB-SubCell"/>
</dbReference>
<dbReference type="Pfam" id="PF00010">
    <property type="entry name" value="HLH"/>
    <property type="match status" value="2"/>
</dbReference>
<feature type="compositionally biased region" description="Polar residues" evidence="9">
    <location>
        <begin position="110"/>
        <end position="119"/>
    </location>
</feature>
<evidence type="ECO:0000256" key="1">
    <source>
        <dbReference type="ARBA" id="ARBA00004123"/>
    </source>
</evidence>
<dbReference type="GO" id="GO:0030154">
    <property type="term" value="P:cell differentiation"/>
    <property type="evidence" value="ECO:0007669"/>
    <property type="project" value="UniProtKB-KW"/>
</dbReference>
<evidence type="ECO:0000313" key="11">
    <source>
        <dbReference type="Proteomes" id="UP000085678"/>
    </source>
</evidence>
<organism evidence="11 12">
    <name type="scientific">Lingula anatina</name>
    <name type="common">Brachiopod</name>
    <name type="synonym">Lingula unguis</name>
    <dbReference type="NCBI Taxonomy" id="7574"/>
    <lineage>
        <taxon>Eukaryota</taxon>
        <taxon>Metazoa</taxon>
        <taxon>Spiralia</taxon>
        <taxon>Lophotrochozoa</taxon>
        <taxon>Brachiopoda</taxon>
        <taxon>Linguliformea</taxon>
        <taxon>Lingulata</taxon>
        <taxon>Lingulida</taxon>
        <taxon>Linguloidea</taxon>
        <taxon>Lingulidae</taxon>
        <taxon>Lingula</taxon>
    </lineage>
</organism>
<keyword evidence="11" id="KW-1185">Reference proteome</keyword>
<feature type="domain" description="BHLH" evidence="10">
    <location>
        <begin position="515"/>
        <end position="565"/>
    </location>
</feature>
<protein>
    <submittedName>
        <fullName evidence="12">Myosin tail region-interacting protein MTI1-like</fullName>
    </submittedName>
</protein>
<accession>A0A1S3HA63</accession>
<dbReference type="PANTHER" id="PTHR15402:SF2">
    <property type="entry name" value="TRANSCRIPTION FACTOR LIKE 5"/>
    <property type="match status" value="1"/>
</dbReference>
<feature type="region of interest" description="Disordered" evidence="9">
    <location>
        <begin position="1"/>
        <end position="119"/>
    </location>
</feature>
<dbReference type="PROSITE" id="PS50888">
    <property type="entry name" value="BHLH"/>
    <property type="match status" value="2"/>
</dbReference>
<dbReference type="KEGG" id="lak:106152810"/>
<reference evidence="12" key="1">
    <citation type="submission" date="2025-08" db="UniProtKB">
        <authorList>
            <consortium name="RefSeq"/>
        </authorList>
    </citation>
    <scope>IDENTIFICATION</scope>
    <source>
        <tissue evidence="12">Gonads</tissue>
    </source>
</reference>
<dbReference type="GO" id="GO:0007283">
    <property type="term" value="P:spermatogenesis"/>
    <property type="evidence" value="ECO:0007669"/>
    <property type="project" value="UniProtKB-KW"/>
</dbReference>
<dbReference type="SMART" id="SM00353">
    <property type="entry name" value="HLH"/>
    <property type="match status" value="2"/>
</dbReference>
<dbReference type="InParanoid" id="A0A1S3HA63"/>
<dbReference type="InterPro" id="IPR011598">
    <property type="entry name" value="bHLH_dom"/>
</dbReference>
<feature type="compositionally biased region" description="Basic and acidic residues" evidence="9">
    <location>
        <begin position="86"/>
        <end position="109"/>
    </location>
</feature>
<dbReference type="GeneID" id="106152810"/>
<dbReference type="InterPro" id="IPR039583">
    <property type="entry name" value="TCFL5/SOLH1/2"/>
</dbReference>
<dbReference type="PANTHER" id="PTHR15402">
    <property type="entry name" value="TRANSCRIPTION FACTOR-LIKE 5 PROTEIN"/>
    <property type="match status" value="1"/>
</dbReference>
<dbReference type="GO" id="GO:0046983">
    <property type="term" value="F:protein dimerization activity"/>
    <property type="evidence" value="ECO:0007669"/>
    <property type="project" value="InterPro"/>
</dbReference>
<feature type="compositionally biased region" description="Pro residues" evidence="9">
    <location>
        <begin position="402"/>
        <end position="416"/>
    </location>
</feature>
<comment type="subcellular location">
    <subcellularLocation>
        <location evidence="1">Nucleus</location>
    </subcellularLocation>
</comment>
<evidence type="ECO:0000256" key="4">
    <source>
        <dbReference type="ARBA" id="ARBA00022871"/>
    </source>
</evidence>
<dbReference type="RefSeq" id="XP_013382004.1">
    <property type="nucleotide sequence ID" value="XM_013526550.1"/>
</dbReference>
<evidence type="ECO:0000259" key="10">
    <source>
        <dbReference type="PROSITE" id="PS50888"/>
    </source>
</evidence>
<keyword evidence="6" id="KW-0238">DNA-binding</keyword>
<dbReference type="CDD" id="cd19683">
    <property type="entry name" value="bHLH_SOHLH_like"/>
    <property type="match status" value="2"/>
</dbReference>
<dbReference type="GO" id="GO:0000981">
    <property type="term" value="F:DNA-binding transcription factor activity, RNA polymerase II-specific"/>
    <property type="evidence" value="ECO:0007669"/>
    <property type="project" value="TreeGrafter"/>
</dbReference>
<evidence type="ECO:0000256" key="3">
    <source>
        <dbReference type="ARBA" id="ARBA00022782"/>
    </source>
</evidence>
<keyword evidence="2" id="KW-0217">Developmental protein</keyword>
<dbReference type="Gene3D" id="4.10.280.10">
    <property type="entry name" value="Helix-loop-helix DNA-binding domain"/>
    <property type="match status" value="2"/>
</dbReference>
<evidence type="ECO:0000256" key="5">
    <source>
        <dbReference type="ARBA" id="ARBA00023015"/>
    </source>
</evidence>
<dbReference type="SUPFAM" id="SSF47459">
    <property type="entry name" value="HLH, helix-loop-helix DNA-binding domain"/>
    <property type="match status" value="2"/>
</dbReference>
<name>A0A1S3HA63_LINAN</name>
<evidence type="ECO:0000256" key="7">
    <source>
        <dbReference type="ARBA" id="ARBA00023163"/>
    </source>
</evidence>
<dbReference type="Proteomes" id="UP000085678">
    <property type="component" value="Unplaced"/>
</dbReference>
<gene>
    <name evidence="12" type="primary">LOC106152810</name>
</gene>
<keyword evidence="7" id="KW-0804">Transcription</keyword>
<evidence type="ECO:0000256" key="6">
    <source>
        <dbReference type="ARBA" id="ARBA00023125"/>
    </source>
</evidence>
<evidence type="ECO:0000256" key="8">
    <source>
        <dbReference type="ARBA" id="ARBA00023242"/>
    </source>
</evidence>
<sequence length="719" mass="79228">MGFVWDPDQSGESGFSYFGFEQPEDIPKRQSSPSLTSETDENSQNSGNLAQSAQDAPESSQADDSLGLDEHSNEQQSTESPQTPKTETENPDDNKSEGADSTQHRKSSDSPRATENVPSMSVPTLFQASLRASLAAGILVENPPQNEFSENAGSSQKAAGATYIMAGINPDFGFTEQPTASKCEATHVMTSIAQKSDISEQQITSVSETTNAMSNHMNTHNSIQQQQPQQFSDLHQHVLRPTPLSAIDENNNEMPSASTAEEAWNILSNLGHLIQSNHTGFPAYTSSCNQSVNGEYSLPATNFYSSTTSTMTSRLKPCIQSQPLTGTPGDTTLKAFQPPVLKPSPVQSMYAPVPSSTKYVGTPRPVELTSKGPKPLKVPQMMAGPYSYVHVPYRLQYSASSMPPPPPQPPPPPSRPLQPIQPTKSDIYQNVRQALKFADQMHSDLGSESQSTSSVTPMHSTMVDKNGSIRNNIGASPDFPVVPPNTPTSDFKLRYQNILPGPMDQEFYTWSNERDSRGDHNAKERKRRARISEACHALRQLVPGLSDKTDKATVFEFAAQYIIHLREVIGSEYDKMHSDLGSESQSTSSVTPMHSTMVDKNGSIRNNIGASPDFPVVPPNTPTSDFKLRYQNILPGPMDQEFYTWSNERDSRGDHNAKERKRRARISEACHALRQLVPGLSDKTDKATVFEFAAQYIIHLREVIGSEYDKDFLRKYSPY</sequence>
<evidence type="ECO:0000256" key="9">
    <source>
        <dbReference type="SAM" id="MobiDB-lite"/>
    </source>
</evidence>
<dbReference type="OrthoDB" id="690068at2759"/>
<keyword evidence="5" id="KW-0805">Transcription regulation</keyword>
<feature type="region of interest" description="Disordered" evidence="9">
    <location>
        <begin position="346"/>
        <end position="374"/>
    </location>
</feature>
<proteinExistence type="predicted"/>
<dbReference type="AlphaFoldDB" id="A0A1S3HA63"/>
<keyword evidence="8" id="KW-0539">Nucleus</keyword>
<feature type="compositionally biased region" description="Polar residues" evidence="9">
    <location>
        <begin position="74"/>
        <end position="85"/>
    </location>
</feature>
<feature type="compositionally biased region" description="Polar residues" evidence="9">
    <location>
        <begin position="29"/>
        <end position="63"/>
    </location>
</feature>
<evidence type="ECO:0000256" key="2">
    <source>
        <dbReference type="ARBA" id="ARBA00022473"/>
    </source>
</evidence>
<evidence type="ECO:0000313" key="12">
    <source>
        <dbReference type="RefSeq" id="XP_013382004.1"/>
    </source>
</evidence>
<dbReference type="GO" id="GO:0000978">
    <property type="term" value="F:RNA polymerase II cis-regulatory region sequence-specific DNA binding"/>
    <property type="evidence" value="ECO:0007669"/>
    <property type="project" value="TreeGrafter"/>
</dbReference>
<keyword evidence="3" id="KW-0221">Differentiation</keyword>
<dbReference type="InterPro" id="IPR036638">
    <property type="entry name" value="HLH_DNA-bd_sf"/>
</dbReference>
<feature type="domain" description="BHLH" evidence="10">
    <location>
        <begin position="650"/>
        <end position="700"/>
    </location>
</feature>
<keyword evidence="4" id="KW-0744">Spermatogenesis</keyword>
<feature type="region of interest" description="Disordered" evidence="9">
    <location>
        <begin position="399"/>
        <end position="422"/>
    </location>
</feature>